<dbReference type="KEGG" id="cgr:2886614"/>
<evidence type="ECO:0000313" key="4">
    <source>
        <dbReference type="Proteomes" id="UP000002428"/>
    </source>
</evidence>
<dbReference type="EMBL" id="CR380948">
    <property type="protein sequence ID" value="CAG57975.1"/>
    <property type="molecule type" value="Genomic_DNA"/>
</dbReference>
<feature type="region of interest" description="Disordered" evidence="1">
    <location>
        <begin position="116"/>
        <end position="165"/>
    </location>
</feature>
<feature type="compositionally biased region" description="Polar residues" evidence="1">
    <location>
        <begin position="341"/>
        <end position="361"/>
    </location>
</feature>
<dbReference type="VEuPathDB" id="FungiDB:CAGL0B02409g"/>
<dbReference type="STRING" id="284593.Q6FXF2"/>
<dbReference type="eggNOG" id="ENOG502S8CK">
    <property type="taxonomic scope" value="Eukaryota"/>
</dbReference>
<feature type="compositionally biased region" description="Gly residues" evidence="1">
    <location>
        <begin position="32"/>
        <end position="42"/>
    </location>
</feature>
<name>Q6FXF2_CANGA</name>
<gene>
    <name evidence="2 3" type="ordered locus">CAGL0B02409g</name>
</gene>
<dbReference type="Proteomes" id="UP000002428">
    <property type="component" value="Chromosome B"/>
</dbReference>
<dbReference type="RefSeq" id="XP_445075.1">
    <property type="nucleotide sequence ID" value="XM_445075.1"/>
</dbReference>
<proteinExistence type="predicted"/>
<dbReference type="CGD" id="CAL0126990">
    <property type="gene designation" value="CAGL0B02409g"/>
</dbReference>
<feature type="region of interest" description="Disordered" evidence="1">
    <location>
        <begin position="1"/>
        <end position="55"/>
    </location>
</feature>
<evidence type="ECO:0000313" key="2">
    <source>
        <dbReference type="CGD" id="CAL0126990"/>
    </source>
</evidence>
<feature type="compositionally biased region" description="Polar residues" evidence="1">
    <location>
        <begin position="14"/>
        <end position="28"/>
    </location>
</feature>
<evidence type="ECO:0000313" key="3">
    <source>
        <dbReference type="EMBL" id="CAG57975.1"/>
    </source>
</evidence>
<feature type="region of interest" description="Disordered" evidence="1">
    <location>
        <begin position="285"/>
        <end position="306"/>
    </location>
</feature>
<feature type="compositionally biased region" description="Polar residues" evidence="1">
    <location>
        <begin position="130"/>
        <end position="160"/>
    </location>
</feature>
<protein>
    <submittedName>
        <fullName evidence="3">Uncharacterized protein</fullName>
    </submittedName>
</protein>
<evidence type="ECO:0000256" key="1">
    <source>
        <dbReference type="SAM" id="MobiDB-lite"/>
    </source>
</evidence>
<organism evidence="3 4">
    <name type="scientific">Candida glabrata (strain ATCC 2001 / BCRC 20586 / JCM 3761 / NBRC 0622 / NRRL Y-65 / CBS 138)</name>
    <name type="common">Yeast</name>
    <name type="synonym">Nakaseomyces glabratus</name>
    <dbReference type="NCBI Taxonomy" id="284593"/>
    <lineage>
        <taxon>Eukaryota</taxon>
        <taxon>Fungi</taxon>
        <taxon>Dikarya</taxon>
        <taxon>Ascomycota</taxon>
        <taxon>Saccharomycotina</taxon>
        <taxon>Saccharomycetes</taxon>
        <taxon>Saccharomycetales</taxon>
        <taxon>Saccharomycetaceae</taxon>
        <taxon>Nakaseomyces</taxon>
    </lineage>
</organism>
<accession>Q6FXF2</accession>
<keyword evidence="4" id="KW-1185">Reference proteome</keyword>
<dbReference type="HOGENOM" id="CLU_767255_0_0_1"/>
<dbReference type="AlphaFoldDB" id="Q6FXF2"/>
<dbReference type="FunCoup" id="Q6FXF2">
    <property type="interactions" value="39"/>
</dbReference>
<feature type="region of interest" description="Disordered" evidence="1">
    <location>
        <begin position="339"/>
        <end position="361"/>
    </location>
</feature>
<dbReference type="InParanoid" id="Q6FXF2"/>
<reference evidence="3 4" key="1">
    <citation type="journal article" date="2004" name="Nature">
        <title>Genome evolution in yeasts.</title>
        <authorList>
            <consortium name="Genolevures"/>
            <person name="Dujon B."/>
            <person name="Sherman D."/>
            <person name="Fischer G."/>
            <person name="Durrens P."/>
            <person name="Casaregola S."/>
            <person name="Lafontaine I."/>
            <person name="de Montigny J."/>
            <person name="Marck C."/>
            <person name="Neuveglise C."/>
            <person name="Talla E."/>
            <person name="Goffard N."/>
            <person name="Frangeul L."/>
            <person name="Aigle M."/>
            <person name="Anthouard V."/>
            <person name="Babour A."/>
            <person name="Barbe V."/>
            <person name="Barnay S."/>
            <person name="Blanchin S."/>
            <person name="Beckerich J.M."/>
            <person name="Beyne E."/>
            <person name="Bleykasten C."/>
            <person name="Boisrame A."/>
            <person name="Boyer J."/>
            <person name="Cattolico L."/>
            <person name="Confanioleri F."/>
            <person name="de Daruvar A."/>
            <person name="Despons L."/>
            <person name="Fabre E."/>
            <person name="Fairhead C."/>
            <person name="Ferry-Dumazet H."/>
            <person name="Groppi A."/>
            <person name="Hantraye F."/>
            <person name="Hennequin C."/>
            <person name="Jauniaux N."/>
            <person name="Joyet P."/>
            <person name="Kachouri R."/>
            <person name="Kerrest A."/>
            <person name="Koszul R."/>
            <person name="Lemaire M."/>
            <person name="Lesur I."/>
            <person name="Ma L."/>
            <person name="Muller H."/>
            <person name="Nicaud J.M."/>
            <person name="Nikolski M."/>
            <person name="Oztas S."/>
            <person name="Ozier-Kalogeropoulos O."/>
            <person name="Pellenz S."/>
            <person name="Potier S."/>
            <person name="Richard G.F."/>
            <person name="Straub M.L."/>
            <person name="Suleau A."/>
            <person name="Swennene D."/>
            <person name="Tekaia F."/>
            <person name="Wesolowski-Louvel M."/>
            <person name="Westhof E."/>
            <person name="Wirth B."/>
            <person name="Zeniou-Meyer M."/>
            <person name="Zivanovic I."/>
            <person name="Bolotin-Fukuhara M."/>
            <person name="Thierry A."/>
            <person name="Bouchier C."/>
            <person name="Caudron B."/>
            <person name="Scarpelli C."/>
            <person name="Gaillardin C."/>
            <person name="Weissenbach J."/>
            <person name="Wincker P."/>
            <person name="Souciet J.L."/>
        </authorList>
    </citation>
    <scope>NUCLEOTIDE SEQUENCE [LARGE SCALE GENOMIC DNA]</scope>
    <source>
        <strain evidence="4">ATCC 2001 / BCRC 20586 / JCM 3761 / NBRC 0622 / NRRL Y-65 / CBS 138</strain>
    </source>
</reference>
<sequence>MSTWQKGDIMYSPTKRTLNNKTSGSKIASGSNGNGNGSGNGSGSAYHDPGSSYSSLQKSNKMVFQEQPMLVRNMYDQNYYYYDGQGYGSPPMSNRNAMANPVSPFLYSPVMLPNHVHASPTTGRKKKVSLNRNPRNSNLVMPSSPIKNNNIDTGSKTANLSGPGKKYKELRDIDDLPRSPCNYETPNLKNRYFGPVQKVEDNTDRKANVNISYKNSKSKQKKPPVVYKLATPLASKDVNALDNSFLLQPDTPRYYKIQPIKFLHSEPIENFAGLQDISTHLLDNNTPKKKSHISRVQPPPAATNDSFDLSFDGKALDRSDIFRMVDSFSIAFSDDEDNEESSFISRRNNNDILPADMTNNR</sequence>